<proteinExistence type="predicted"/>
<gene>
    <name evidence="1" type="ORF">ADL28_17935</name>
</gene>
<protein>
    <submittedName>
        <fullName evidence="1">Uncharacterized protein</fullName>
    </submittedName>
</protein>
<organism evidence="1 2">
    <name type="scientific">Streptomyces violaceusniger</name>
    <dbReference type="NCBI Taxonomy" id="68280"/>
    <lineage>
        <taxon>Bacteria</taxon>
        <taxon>Bacillati</taxon>
        <taxon>Actinomycetota</taxon>
        <taxon>Actinomycetes</taxon>
        <taxon>Kitasatosporales</taxon>
        <taxon>Streptomycetaceae</taxon>
        <taxon>Streptomyces</taxon>
        <taxon>Streptomyces violaceusniger group</taxon>
    </lineage>
</organism>
<dbReference type="Proteomes" id="UP000053413">
    <property type="component" value="Unassembled WGS sequence"/>
</dbReference>
<reference evidence="2" key="1">
    <citation type="submission" date="2015-10" db="EMBL/GenBank/DDBJ databases">
        <authorList>
            <person name="Ju K.-S."/>
            <person name="Doroghazi J.R."/>
            <person name="Metcalf W.W."/>
        </authorList>
    </citation>
    <scope>NUCLEOTIDE SEQUENCE [LARGE SCALE GENOMIC DNA]</scope>
    <source>
        <strain evidence="2">NRRL F-8817</strain>
    </source>
</reference>
<evidence type="ECO:0000313" key="2">
    <source>
        <dbReference type="Proteomes" id="UP000053413"/>
    </source>
</evidence>
<evidence type="ECO:0000313" key="1">
    <source>
        <dbReference type="EMBL" id="KUL59402.1"/>
    </source>
</evidence>
<comment type="caution">
    <text evidence="1">The sequence shown here is derived from an EMBL/GenBank/DDBJ whole genome shotgun (WGS) entry which is preliminary data.</text>
</comment>
<sequence length="78" mass="8651">MMDVSAKMLPWKRELTLTVAELPTCQNTLHACAPLMRLTELPTSADRAEPTWMMKTASGSPWASRVTVPVIPRVDVDV</sequence>
<accession>A0A0X3WRZ2</accession>
<dbReference type="AlphaFoldDB" id="A0A0X3WRZ2"/>
<dbReference type="EMBL" id="LLZJ01000210">
    <property type="protein sequence ID" value="KUL59402.1"/>
    <property type="molecule type" value="Genomic_DNA"/>
</dbReference>
<name>A0A0X3WRZ2_STRVO</name>